<dbReference type="Pfam" id="PF00026">
    <property type="entry name" value="Asp"/>
    <property type="match status" value="2"/>
</dbReference>
<evidence type="ECO:0000259" key="3">
    <source>
        <dbReference type="PROSITE" id="PS51767"/>
    </source>
</evidence>
<dbReference type="OrthoDB" id="2747330at2759"/>
<reference evidence="4 5" key="1">
    <citation type="journal article" date="2016" name="Mol. Biol. Evol.">
        <title>Comparative Genomics of Early-Diverging Mushroom-Forming Fungi Provides Insights into the Origins of Lignocellulose Decay Capabilities.</title>
        <authorList>
            <person name="Nagy L.G."/>
            <person name="Riley R."/>
            <person name="Tritt A."/>
            <person name="Adam C."/>
            <person name="Daum C."/>
            <person name="Floudas D."/>
            <person name="Sun H."/>
            <person name="Yadav J.S."/>
            <person name="Pangilinan J."/>
            <person name="Larsson K.H."/>
            <person name="Matsuura K."/>
            <person name="Barry K."/>
            <person name="Labutti K."/>
            <person name="Kuo R."/>
            <person name="Ohm R.A."/>
            <person name="Bhattacharya S.S."/>
            <person name="Shirouzu T."/>
            <person name="Yoshinaga Y."/>
            <person name="Martin F.M."/>
            <person name="Grigoriev I.V."/>
            <person name="Hibbett D.S."/>
        </authorList>
    </citation>
    <scope>NUCLEOTIDE SEQUENCE [LARGE SCALE GENOMIC DNA]</scope>
    <source>
        <strain evidence="4 5">TUFC12733</strain>
    </source>
</reference>
<protein>
    <submittedName>
        <fullName evidence="4">Acid protease</fullName>
    </submittedName>
</protein>
<dbReference type="CDD" id="cd05471">
    <property type="entry name" value="pepsin_like"/>
    <property type="match status" value="1"/>
</dbReference>
<evidence type="ECO:0000256" key="1">
    <source>
        <dbReference type="ARBA" id="ARBA00007447"/>
    </source>
</evidence>
<dbReference type="InterPro" id="IPR034164">
    <property type="entry name" value="Pepsin-like_dom"/>
</dbReference>
<name>A0A167PM73_CALVF</name>
<comment type="similarity">
    <text evidence="1">Belongs to the peptidase A1 family.</text>
</comment>
<feature type="signal peptide" evidence="2">
    <location>
        <begin position="1"/>
        <end position="20"/>
    </location>
</feature>
<dbReference type="PANTHER" id="PTHR47966:SF6">
    <property type="entry name" value="PEPTIDASE A1 DOMAIN-CONTAINING PROTEIN"/>
    <property type="match status" value="1"/>
</dbReference>
<keyword evidence="4" id="KW-0378">Hydrolase</keyword>
<evidence type="ECO:0000313" key="4">
    <source>
        <dbReference type="EMBL" id="KZO98942.1"/>
    </source>
</evidence>
<feature type="domain" description="Peptidase A1" evidence="3">
    <location>
        <begin position="128"/>
        <end position="455"/>
    </location>
</feature>
<keyword evidence="4" id="KW-0645">Protease</keyword>
<dbReference type="FunFam" id="2.40.70.10:FF:000008">
    <property type="entry name" value="Cathepsin D"/>
    <property type="match status" value="1"/>
</dbReference>
<evidence type="ECO:0000313" key="5">
    <source>
        <dbReference type="Proteomes" id="UP000076738"/>
    </source>
</evidence>
<dbReference type="PROSITE" id="PS51767">
    <property type="entry name" value="PEPTIDASE_A1"/>
    <property type="match status" value="1"/>
</dbReference>
<dbReference type="Proteomes" id="UP000076738">
    <property type="component" value="Unassembled WGS sequence"/>
</dbReference>
<proteinExistence type="inferred from homology"/>
<sequence length="473" mass="49784">MLAGLAAALCASLFLSPTQAAGPLPIRPNGGSPGWASEAVRLSFRADHYARDQDAVFVPAVVRHELNGLLFKYAQAASLLHNVTGVAPPDVDSAQTGVVPQLPLYSPDSSVVEQQAMPLYDYSRDILYYGPAGIGNPPQTLDIIPDTGSADLWFLSGCTACTATQFLPATSITYGQTLSDFYVTYGDGYASGILAQDTVSVAALSVDHQYFGVVNEIASSLSSYPSSGVMGLGFGTISQTKTNTFFENLIAAQKLPSPVFSMSIAPASSRGKSELCLGCINEEKFTGDIAWLPLQSRTWWTVTMTGMAVNTVGVVPLGLVAAIDSGTSSAVKFGPCVSNRGTPGTSQIYVPMTSAQEFYSQIPGSQPASQYGGGYWTFPCDAKLNLTISFDAVPFSINPDDFNLGRTASNSTDCVGGVFGFPDALPSNFAVIGAGFLKSWYAIFDHSQNGRVGFAKSTARQPRAVPLASGHLS</sequence>
<keyword evidence="2" id="KW-0732">Signal</keyword>
<keyword evidence="5" id="KW-1185">Reference proteome</keyword>
<dbReference type="SUPFAM" id="SSF50630">
    <property type="entry name" value="Acid proteases"/>
    <property type="match status" value="1"/>
</dbReference>
<dbReference type="Gene3D" id="2.40.70.10">
    <property type="entry name" value="Acid Proteases"/>
    <property type="match status" value="3"/>
</dbReference>
<evidence type="ECO:0000256" key="2">
    <source>
        <dbReference type="SAM" id="SignalP"/>
    </source>
</evidence>
<dbReference type="InterPro" id="IPR001461">
    <property type="entry name" value="Aspartic_peptidase_A1"/>
</dbReference>
<dbReference type="InterPro" id="IPR033121">
    <property type="entry name" value="PEPTIDASE_A1"/>
</dbReference>
<dbReference type="GO" id="GO:0004190">
    <property type="term" value="F:aspartic-type endopeptidase activity"/>
    <property type="evidence" value="ECO:0007669"/>
    <property type="project" value="InterPro"/>
</dbReference>
<dbReference type="EMBL" id="KV417274">
    <property type="protein sequence ID" value="KZO98942.1"/>
    <property type="molecule type" value="Genomic_DNA"/>
</dbReference>
<dbReference type="PRINTS" id="PR00792">
    <property type="entry name" value="PEPSIN"/>
</dbReference>
<accession>A0A167PM73</accession>
<dbReference type="AlphaFoldDB" id="A0A167PM73"/>
<dbReference type="PANTHER" id="PTHR47966">
    <property type="entry name" value="BETA-SITE APP-CLEAVING ENZYME, ISOFORM A-RELATED"/>
    <property type="match status" value="1"/>
</dbReference>
<gene>
    <name evidence="4" type="ORF">CALVIDRAFT_428426</name>
</gene>
<dbReference type="InterPro" id="IPR021109">
    <property type="entry name" value="Peptidase_aspartic_dom_sf"/>
</dbReference>
<organism evidence="4 5">
    <name type="scientific">Calocera viscosa (strain TUFC12733)</name>
    <dbReference type="NCBI Taxonomy" id="1330018"/>
    <lineage>
        <taxon>Eukaryota</taxon>
        <taxon>Fungi</taxon>
        <taxon>Dikarya</taxon>
        <taxon>Basidiomycota</taxon>
        <taxon>Agaricomycotina</taxon>
        <taxon>Dacrymycetes</taxon>
        <taxon>Dacrymycetales</taxon>
        <taxon>Dacrymycetaceae</taxon>
        <taxon>Calocera</taxon>
    </lineage>
</organism>
<feature type="chain" id="PRO_5007891205" evidence="2">
    <location>
        <begin position="21"/>
        <end position="473"/>
    </location>
</feature>
<dbReference type="GO" id="GO:0006508">
    <property type="term" value="P:proteolysis"/>
    <property type="evidence" value="ECO:0007669"/>
    <property type="project" value="UniProtKB-KW"/>
</dbReference>